<protein>
    <submittedName>
        <fullName evidence="2">Uncharacterized protein</fullName>
    </submittedName>
</protein>
<accession>A0A8X7BW86</accession>
<keyword evidence="3" id="KW-1185">Reference proteome</keyword>
<dbReference type="AlphaFoldDB" id="A0A8X7BW86"/>
<keyword evidence="1" id="KW-1133">Transmembrane helix</keyword>
<name>A0A8X7BW86_9ARAC</name>
<organism evidence="2 3">
    <name type="scientific">Trichonephila inaurata madagascariensis</name>
    <dbReference type="NCBI Taxonomy" id="2747483"/>
    <lineage>
        <taxon>Eukaryota</taxon>
        <taxon>Metazoa</taxon>
        <taxon>Ecdysozoa</taxon>
        <taxon>Arthropoda</taxon>
        <taxon>Chelicerata</taxon>
        <taxon>Arachnida</taxon>
        <taxon>Araneae</taxon>
        <taxon>Araneomorphae</taxon>
        <taxon>Entelegynae</taxon>
        <taxon>Araneoidea</taxon>
        <taxon>Nephilidae</taxon>
        <taxon>Trichonephila</taxon>
        <taxon>Trichonephila inaurata</taxon>
    </lineage>
</organism>
<reference evidence="2" key="1">
    <citation type="submission" date="2020-08" db="EMBL/GenBank/DDBJ databases">
        <title>Multicomponent nature underlies the extraordinary mechanical properties of spider dragline silk.</title>
        <authorList>
            <person name="Kono N."/>
            <person name="Nakamura H."/>
            <person name="Mori M."/>
            <person name="Yoshida Y."/>
            <person name="Ohtoshi R."/>
            <person name="Malay A.D."/>
            <person name="Moran D.A.P."/>
            <person name="Tomita M."/>
            <person name="Numata K."/>
            <person name="Arakawa K."/>
        </authorList>
    </citation>
    <scope>NUCLEOTIDE SEQUENCE</scope>
</reference>
<keyword evidence="1" id="KW-0472">Membrane</keyword>
<feature type="transmembrane region" description="Helical" evidence="1">
    <location>
        <begin position="12"/>
        <end position="33"/>
    </location>
</feature>
<sequence length="155" mass="17910">MHPYYKIGKNHSYNSLIVTFIIPIHFSTLQFSIQYLNISETERFKANSKFLPENDKNFYCSSSRTLPAVGYEGIMRLASPVSVLRDNFITALFLHALLNRRQTSWCMGTVFHLFYFTLNAILIPEECWNHSYNHPLLKTDARLESQGSGKRALLA</sequence>
<dbReference type="Proteomes" id="UP000886998">
    <property type="component" value="Unassembled WGS sequence"/>
</dbReference>
<proteinExistence type="predicted"/>
<evidence type="ECO:0000313" key="2">
    <source>
        <dbReference type="EMBL" id="GFY46215.1"/>
    </source>
</evidence>
<comment type="caution">
    <text evidence="2">The sequence shown here is derived from an EMBL/GenBank/DDBJ whole genome shotgun (WGS) entry which is preliminary data.</text>
</comment>
<keyword evidence="1" id="KW-0812">Transmembrane</keyword>
<gene>
    <name evidence="2" type="ORF">TNIN_212311</name>
</gene>
<evidence type="ECO:0000256" key="1">
    <source>
        <dbReference type="SAM" id="Phobius"/>
    </source>
</evidence>
<dbReference type="EMBL" id="BMAV01005273">
    <property type="protein sequence ID" value="GFY46215.1"/>
    <property type="molecule type" value="Genomic_DNA"/>
</dbReference>
<evidence type="ECO:0000313" key="3">
    <source>
        <dbReference type="Proteomes" id="UP000886998"/>
    </source>
</evidence>